<evidence type="ECO:0000259" key="2">
    <source>
        <dbReference type="PROSITE" id="PS50043"/>
    </source>
</evidence>
<dbReference type="InterPro" id="IPR039420">
    <property type="entry name" value="WalR-like"/>
</dbReference>
<dbReference type="Pfam" id="PF00196">
    <property type="entry name" value="GerE"/>
    <property type="match status" value="1"/>
</dbReference>
<dbReference type="PANTHER" id="PTHR43214:SF43">
    <property type="entry name" value="TWO-COMPONENT RESPONSE REGULATOR"/>
    <property type="match status" value="1"/>
</dbReference>
<dbReference type="SUPFAM" id="SSF46894">
    <property type="entry name" value="C-terminal effector domain of the bipartite response regulators"/>
    <property type="match status" value="1"/>
</dbReference>
<proteinExistence type="predicted"/>
<organism evidence="3 4">
    <name type="scientific">Undibacterium cyanobacteriorum</name>
    <dbReference type="NCBI Taxonomy" id="3073561"/>
    <lineage>
        <taxon>Bacteria</taxon>
        <taxon>Pseudomonadati</taxon>
        <taxon>Pseudomonadota</taxon>
        <taxon>Betaproteobacteria</taxon>
        <taxon>Burkholderiales</taxon>
        <taxon>Oxalobacteraceae</taxon>
        <taxon>Undibacterium</taxon>
    </lineage>
</organism>
<dbReference type="PRINTS" id="PR00038">
    <property type="entry name" value="HTHLUXR"/>
</dbReference>
<evidence type="ECO:0000313" key="3">
    <source>
        <dbReference type="EMBL" id="WMW79457.1"/>
    </source>
</evidence>
<dbReference type="EMBL" id="CP133720">
    <property type="protein sequence ID" value="WMW79457.1"/>
    <property type="molecule type" value="Genomic_DNA"/>
</dbReference>
<dbReference type="PROSITE" id="PS00622">
    <property type="entry name" value="HTH_LUXR_1"/>
    <property type="match status" value="1"/>
</dbReference>
<dbReference type="PROSITE" id="PS50043">
    <property type="entry name" value="HTH_LUXR_2"/>
    <property type="match status" value="1"/>
</dbReference>
<dbReference type="InterPro" id="IPR000792">
    <property type="entry name" value="Tscrpt_reg_LuxR_C"/>
</dbReference>
<dbReference type="SMART" id="SM00421">
    <property type="entry name" value="HTH_LUXR"/>
    <property type="match status" value="1"/>
</dbReference>
<accession>A0ABY9RE11</accession>
<feature type="domain" description="HTH luxR-type" evidence="2">
    <location>
        <begin position="140"/>
        <end position="204"/>
    </location>
</feature>
<dbReference type="InterPro" id="IPR016032">
    <property type="entry name" value="Sig_transdc_resp-reg_C-effctor"/>
</dbReference>
<sequence length="204" mass="22315">MSFGESYFYSLHYQVPSALLELEPNIQLISEDFTDVDLSFSGLIWFHLAPGATIAAQTATIRKCLPHGKLVIMSDLPSDLEALAAFSIMAKAYCNTHSGMSVLANVASVVLQGGIWIGEAIMHRLLENQVPAQDIAKVVNTKWDNILTTREREVAVMVANGLPNRVIAEKMSITERTVKAHVGAVLEKLGLKSRLQLALLVKES</sequence>
<dbReference type="CDD" id="cd06170">
    <property type="entry name" value="LuxR_C_like"/>
    <property type="match status" value="1"/>
</dbReference>
<name>A0ABY9RE11_9BURK</name>
<dbReference type="RefSeq" id="WP_309480954.1">
    <property type="nucleotide sequence ID" value="NZ_CP133720.1"/>
</dbReference>
<dbReference type="Gene3D" id="3.40.50.2300">
    <property type="match status" value="1"/>
</dbReference>
<keyword evidence="1" id="KW-0238">DNA-binding</keyword>
<keyword evidence="4" id="KW-1185">Reference proteome</keyword>
<evidence type="ECO:0000256" key="1">
    <source>
        <dbReference type="ARBA" id="ARBA00023125"/>
    </source>
</evidence>
<dbReference type="PANTHER" id="PTHR43214">
    <property type="entry name" value="TWO-COMPONENT RESPONSE REGULATOR"/>
    <property type="match status" value="1"/>
</dbReference>
<dbReference type="Proteomes" id="UP001181355">
    <property type="component" value="Chromosome"/>
</dbReference>
<gene>
    <name evidence="3" type="ORF">RF679_12450</name>
</gene>
<reference evidence="3" key="1">
    <citation type="submission" date="2023-09" db="EMBL/GenBank/DDBJ databases">
        <title>Undibacterium sp. 20NA77.5 isolated from freshwater.</title>
        <authorList>
            <person name="Le V."/>
            <person name="Ko S.-R."/>
            <person name="Ahn C.-Y."/>
            <person name="Oh H.-M."/>
        </authorList>
    </citation>
    <scope>NUCLEOTIDE SEQUENCE</scope>
    <source>
        <strain evidence="3">20NA77.5</strain>
    </source>
</reference>
<protein>
    <submittedName>
        <fullName evidence="3">Response regulator transcription factor</fullName>
    </submittedName>
</protein>
<evidence type="ECO:0000313" key="4">
    <source>
        <dbReference type="Proteomes" id="UP001181355"/>
    </source>
</evidence>